<gene>
    <name evidence="1" type="ORF">LCGC14_1957540</name>
</gene>
<feature type="non-terminal residue" evidence="1">
    <location>
        <position position="1"/>
    </location>
</feature>
<comment type="caution">
    <text evidence="1">The sequence shown here is derived from an EMBL/GenBank/DDBJ whole genome shotgun (WGS) entry which is preliminary data.</text>
</comment>
<sequence>ESVDKEEIDKILYRLEDQYNDINIVGTIKRRWWDVPSQISLEQKFIRLGNSYHSTDEETALRINNKYDILLIVRNTDKCNTGFRNWDYKDADHFAKTMYEQGYKIACVGLKESAHHIPYFTTDLRDLTLIDLCYIMHNKAKVIVGPQCGPIHLASLCGLQQVTWQTKQEHRIRVEKSWNPFFTAVKTICPKDDLHWKNRTMFKPGFNLLCAYTTLGMK</sequence>
<reference evidence="1" key="1">
    <citation type="journal article" date="2015" name="Nature">
        <title>Complex archaea that bridge the gap between prokaryotes and eukaryotes.</title>
        <authorList>
            <person name="Spang A."/>
            <person name="Saw J.H."/>
            <person name="Jorgensen S.L."/>
            <person name="Zaremba-Niedzwiedzka K."/>
            <person name="Martijn J."/>
            <person name="Lind A.E."/>
            <person name="van Eijk R."/>
            <person name="Schleper C."/>
            <person name="Guy L."/>
            <person name="Ettema T.J."/>
        </authorList>
    </citation>
    <scope>NUCLEOTIDE SEQUENCE</scope>
</reference>
<protein>
    <submittedName>
        <fullName evidence="1">Uncharacterized protein</fullName>
    </submittedName>
</protein>
<dbReference type="AlphaFoldDB" id="A0A0F9FFS7"/>
<proteinExistence type="predicted"/>
<accession>A0A0F9FFS7</accession>
<evidence type="ECO:0000313" key="1">
    <source>
        <dbReference type="EMBL" id="KKL85153.1"/>
    </source>
</evidence>
<organism evidence="1">
    <name type="scientific">marine sediment metagenome</name>
    <dbReference type="NCBI Taxonomy" id="412755"/>
    <lineage>
        <taxon>unclassified sequences</taxon>
        <taxon>metagenomes</taxon>
        <taxon>ecological metagenomes</taxon>
    </lineage>
</organism>
<dbReference type="EMBL" id="LAZR01021486">
    <property type="protein sequence ID" value="KKL85153.1"/>
    <property type="molecule type" value="Genomic_DNA"/>
</dbReference>
<name>A0A0F9FFS7_9ZZZZ</name>
<dbReference type="Gene3D" id="3.40.50.2000">
    <property type="entry name" value="Glycogen Phosphorylase B"/>
    <property type="match status" value="1"/>
</dbReference>